<name>A0A0A9E0S6_ARUDO</name>
<organism evidence="1">
    <name type="scientific">Arundo donax</name>
    <name type="common">Giant reed</name>
    <name type="synonym">Donax arundinaceus</name>
    <dbReference type="NCBI Taxonomy" id="35708"/>
    <lineage>
        <taxon>Eukaryota</taxon>
        <taxon>Viridiplantae</taxon>
        <taxon>Streptophyta</taxon>
        <taxon>Embryophyta</taxon>
        <taxon>Tracheophyta</taxon>
        <taxon>Spermatophyta</taxon>
        <taxon>Magnoliopsida</taxon>
        <taxon>Liliopsida</taxon>
        <taxon>Poales</taxon>
        <taxon>Poaceae</taxon>
        <taxon>PACMAD clade</taxon>
        <taxon>Arundinoideae</taxon>
        <taxon>Arundineae</taxon>
        <taxon>Arundo</taxon>
    </lineage>
</organism>
<dbReference type="AlphaFoldDB" id="A0A0A9E0S6"/>
<sequence length="50" mass="5778">MFRSSRSSRLTYQLTLTCIHDKIISNNHPPNLVMLNRRCESPTPSFILTS</sequence>
<evidence type="ECO:0000313" key="1">
    <source>
        <dbReference type="EMBL" id="JAD93601.1"/>
    </source>
</evidence>
<proteinExistence type="predicted"/>
<protein>
    <submittedName>
        <fullName evidence="1">Uncharacterized protein</fullName>
    </submittedName>
</protein>
<reference evidence="1" key="1">
    <citation type="submission" date="2014-09" db="EMBL/GenBank/DDBJ databases">
        <authorList>
            <person name="Magalhaes I.L.F."/>
            <person name="Oliveira U."/>
            <person name="Santos F.R."/>
            <person name="Vidigal T.H.D.A."/>
            <person name="Brescovit A.D."/>
            <person name="Santos A.J."/>
        </authorList>
    </citation>
    <scope>NUCLEOTIDE SEQUENCE</scope>
    <source>
        <tissue evidence="1">Shoot tissue taken approximately 20 cm above the soil surface</tissue>
    </source>
</reference>
<dbReference type="EMBL" id="GBRH01204294">
    <property type="protein sequence ID" value="JAD93601.1"/>
    <property type="molecule type" value="Transcribed_RNA"/>
</dbReference>
<reference evidence="1" key="2">
    <citation type="journal article" date="2015" name="Data Brief">
        <title>Shoot transcriptome of the giant reed, Arundo donax.</title>
        <authorList>
            <person name="Barrero R.A."/>
            <person name="Guerrero F.D."/>
            <person name="Moolhuijzen P."/>
            <person name="Goolsby J.A."/>
            <person name="Tidwell J."/>
            <person name="Bellgard S.E."/>
            <person name="Bellgard M.I."/>
        </authorList>
    </citation>
    <scope>NUCLEOTIDE SEQUENCE</scope>
    <source>
        <tissue evidence="1">Shoot tissue taken approximately 20 cm above the soil surface</tissue>
    </source>
</reference>
<accession>A0A0A9E0S6</accession>